<proteinExistence type="predicted"/>
<evidence type="ECO:0000313" key="2">
    <source>
        <dbReference type="EMBL" id="CAF1579175.1"/>
    </source>
</evidence>
<evidence type="ECO:0000256" key="1">
    <source>
        <dbReference type="SAM" id="Phobius"/>
    </source>
</evidence>
<reference evidence="2" key="1">
    <citation type="submission" date="2021-02" db="EMBL/GenBank/DDBJ databases">
        <authorList>
            <person name="Nowell W R."/>
        </authorList>
    </citation>
    <scope>NUCLEOTIDE SEQUENCE</scope>
</reference>
<sequence>MNILEKYANDMLLPVNVSKTKALLIHNIISPTLPRIKYNNQPIEFVWNFKYLGITITCKLGWGMYINNVLKSIRKIYNAMKILFYKIPKQFINIRRKRFLAYALPHFIWMFPTWFFFTEKQKEKIYSLFCSGVRLVYGLKGWDDISTMILSQEKSLYDFIFHYGKKFAFHLESSIEATQYQHTWTAYLASKSPDKSC</sequence>
<gene>
    <name evidence="3" type="ORF">GIL414_LOCUS79973</name>
    <name evidence="2" type="ORF">KQP761_LOCUS19972</name>
</gene>
<keyword evidence="1" id="KW-0472">Membrane</keyword>
<keyword evidence="1" id="KW-0812">Transmembrane</keyword>
<dbReference type="EMBL" id="CAJOBJ010353722">
    <property type="protein sequence ID" value="CAF5211554.1"/>
    <property type="molecule type" value="Genomic_DNA"/>
</dbReference>
<protein>
    <recommendedName>
        <fullName evidence="5">Reverse transcriptase</fullName>
    </recommendedName>
</protein>
<dbReference type="EMBL" id="CAJNOW010010345">
    <property type="protein sequence ID" value="CAF1579175.1"/>
    <property type="molecule type" value="Genomic_DNA"/>
</dbReference>
<organism evidence="2 4">
    <name type="scientific">Rotaria magnacalcarata</name>
    <dbReference type="NCBI Taxonomy" id="392030"/>
    <lineage>
        <taxon>Eukaryota</taxon>
        <taxon>Metazoa</taxon>
        <taxon>Spiralia</taxon>
        <taxon>Gnathifera</taxon>
        <taxon>Rotifera</taxon>
        <taxon>Eurotatoria</taxon>
        <taxon>Bdelloidea</taxon>
        <taxon>Philodinida</taxon>
        <taxon>Philodinidae</taxon>
        <taxon>Rotaria</taxon>
    </lineage>
</organism>
<dbReference type="AlphaFoldDB" id="A0A815Z4C3"/>
<dbReference type="OrthoDB" id="445826at2759"/>
<keyword evidence="1" id="KW-1133">Transmembrane helix</keyword>
<feature type="transmembrane region" description="Helical" evidence="1">
    <location>
        <begin position="99"/>
        <end position="117"/>
    </location>
</feature>
<evidence type="ECO:0000313" key="3">
    <source>
        <dbReference type="EMBL" id="CAF5211554.1"/>
    </source>
</evidence>
<dbReference type="Proteomes" id="UP000663834">
    <property type="component" value="Unassembled WGS sequence"/>
</dbReference>
<dbReference type="Proteomes" id="UP000681720">
    <property type="component" value="Unassembled WGS sequence"/>
</dbReference>
<evidence type="ECO:0008006" key="5">
    <source>
        <dbReference type="Google" id="ProtNLM"/>
    </source>
</evidence>
<accession>A0A815Z4C3</accession>
<name>A0A815Z4C3_9BILA</name>
<evidence type="ECO:0000313" key="4">
    <source>
        <dbReference type="Proteomes" id="UP000663834"/>
    </source>
</evidence>
<comment type="caution">
    <text evidence="2">The sequence shown here is derived from an EMBL/GenBank/DDBJ whole genome shotgun (WGS) entry which is preliminary data.</text>
</comment>